<dbReference type="NCBIfam" id="NF033749">
    <property type="entry name" value="bact_hemeryth"/>
    <property type="match status" value="1"/>
</dbReference>
<evidence type="ECO:0000259" key="4">
    <source>
        <dbReference type="Pfam" id="PF01814"/>
    </source>
</evidence>
<protein>
    <recommendedName>
        <fullName evidence="4">Hemerythrin-like domain-containing protein</fullName>
    </recommendedName>
</protein>
<dbReference type="InterPro" id="IPR012827">
    <property type="entry name" value="Hemerythrin_metal-bd"/>
</dbReference>
<dbReference type="InterPro" id="IPR016131">
    <property type="entry name" value="Haemerythrin_Fe_BS"/>
</dbReference>
<evidence type="ECO:0000256" key="3">
    <source>
        <dbReference type="ARBA" id="ARBA00023004"/>
    </source>
</evidence>
<dbReference type="GO" id="GO:0046872">
    <property type="term" value="F:metal ion binding"/>
    <property type="evidence" value="ECO:0007669"/>
    <property type="project" value="UniProtKB-KW"/>
</dbReference>
<dbReference type="Pfam" id="PF01814">
    <property type="entry name" value="Hemerythrin"/>
    <property type="match status" value="1"/>
</dbReference>
<name>A0A1G2SAA5_9BACT</name>
<evidence type="ECO:0000256" key="1">
    <source>
        <dbReference type="ARBA" id="ARBA00010587"/>
    </source>
</evidence>
<evidence type="ECO:0000256" key="2">
    <source>
        <dbReference type="ARBA" id="ARBA00022723"/>
    </source>
</evidence>
<accession>A0A1G2SAA5</accession>
<dbReference type="InterPro" id="IPR035938">
    <property type="entry name" value="Hemerythrin-like_sf"/>
</dbReference>
<dbReference type="SUPFAM" id="SSF47188">
    <property type="entry name" value="Hemerythrin-like"/>
    <property type="match status" value="1"/>
</dbReference>
<dbReference type="AlphaFoldDB" id="A0A1G2SAA5"/>
<comment type="similarity">
    <text evidence="1">Belongs to the hemerythrin family.</text>
</comment>
<dbReference type="CDD" id="cd12107">
    <property type="entry name" value="Hemerythrin"/>
    <property type="match status" value="1"/>
</dbReference>
<keyword evidence="2" id="KW-0479">Metal-binding</keyword>
<sequence>MKDLLMWSDVYRLDIAEIDAQHQKMAGIINKLYHAMQASTENEDLKTILEELSEWADYHFATEEKYFEQFDYKDRAEHIKSHDEARKMIVKFKNDYLNNEVALPFELMDFLGEWWTGHILGLDRKYVECFREHGLR</sequence>
<dbReference type="PANTHER" id="PTHR37164">
    <property type="entry name" value="BACTERIOHEMERYTHRIN"/>
    <property type="match status" value="1"/>
</dbReference>
<dbReference type="InterPro" id="IPR050669">
    <property type="entry name" value="Hemerythrin"/>
</dbReference>
<gene>
    <name evidence="5" type="ORF">A3D51_02650</name>
</gene>
<dbReference type="EMBL" id="MHUT01000006">
    <property type="protein sequence ID" value="OHA81648.1"/>
    <property type="molecule type" value="Genomic_DNA"/>
</dbReference>
<dbReference type="Proteomes" id="UP000179118">
    <property type="component" value="Unassembled WGS sequence"/>
</dbReference>
<evidence type="ECO:0000313" key="5">
    <source>
        <dbReference type="EMBL" id="OHA81648.1"/>
    </source>
</evidence>
<dbReference type="PANTHER" id="PTHR37164:SF1">
    <property type="entry name" value="BACTERIOHEMERYTHRIN"/>
    <property type="match status" value="1"/>
</dbReference>
<evidence type="ECO:0000313" key="6">
    <source>
        <dbReference type="Proteomes" id="UP000179118"/>
    </source>
</evidence>
<feature type="domain" description="Hemerythrin-like" evidence="4">
    <location>
        <begin position="15"/>
        <end position="127"/>
    </location>
</feature>
<dbReference type="PROSITE" id="PS00550">
    <property type="entry name" value="HEMERYTHRINS"/>
    <property type="match status" value="1"/>
</dbReference>
<dbReference type="NCBIfam" id="TIGR02481">
    <property type="entry name" value="hemeryth_dom"/>
    <property type="match status" value="1"/>
</dbReference>
<dbReference type="Gene3D" id="1.20.120.50">
    <property type="entry name" value="Hemerythrin-like"/>
    <property type="match status" value="1"/>
</dbReference>
<comment type="caution">
    <text evidence="5">The sequence shown here is derived from an EMBL/GenBank/DDBJ whole genome shotgun (WGS) entry which is preliminary data.</text>
</comment>
<organism evidence="5 6">
    <name type="scientific">Candidatus Yonathbacteria bacterium RIFCSPHIGHO2_02_FULL_44_14</name>
    <dbReference type="NCBI Taxonomy" id="1802724"/>
    <lineage>
        <taxon>Bacteria</taxon>
        <taxon>Candidatus Yonathiibacteriota</taxon>
    </lineage>
</organism>
<reference evidence="5 6" key="1">
    <citation type="journal article" date="2016" name="Nat. Commun.">
        <title>Thousands of microbial genomes shed light on interconnected biogeochemical processes in an aquifer system.</title>
        <authorList>
            <person name="Anantharaman K."/>
            <person name="Brown C.T."/>
            <person name="Hug L.A."/>
            <person name="Sharon I."/>
            <person name="Castelle C.J."/>
            <person name="Probst A.J."/>
            <person name="Thomas B.C."/>
            <person name="Singh A."/>
            <person name="Wilkins M.J."/>
            <person name="Karaoz U."/>
            <person name="Brodie E.L."/>
            <person name="Williams K.H."/>
            <person name="Hubbard S.S."/>
            <person name="Banfield J.F."/>
        </authorList>
    </citation>
    <scope>NUCLEOTIDE SEQUENCE [LARGE SCALE GENOMIC DNA]</scope>
</reference>
<proteinExistence type="inferred from homology"/>
<keyword evidence="3" id="KW-0408">Iron</keyword>
<dbReference type="InterPro" id="IPR012312">
    <property type="entry name" value="Hemerythrin-like"/>
</dbReference>